<name>A0A9D1LAC7_9FIRM</name>
<dbReference type="InterPro" id="IPR011051">
    <property type="entry name" value="RmlC_Cupin_sf"/>
</dbReference>
<evidence type="ECO:0000313" key="2">
    <source>
        <dbReference type="Proteomes" id="UP000824072"/>
    </source>
</evidence>
<evidence type="ECO:0000313" key="1">
    <source>
        <dbReference type="EMBL" id="HIU33238.1"/>
    </source>
</evidence>
<dbReference type="InterPro" id="IPR032358">
    <property type="entry name" value="DUF4867"/>
</dbReference>
<dbReference type="AlphaFoldDB" id="A0A9D1LAC7"/>
<protein>
    <submittedName>
        <fullName evidence="1">DUF4867 family protein</fullName>
    </submittedName>
</protein>
<dbReference type="EMBL" id="DVMU01000038">
    <property type="protein sequence ID" value="HIU33238.1"/>
    <property type="molecule type" value="Genomic_DNA"/>
</dbReference>
<organism evidence="1 2">
    <name type="scientific">Candidatus Pullichristensenella excrementigallinarum</name>
    <dbReference type="NCBI Taxonomy" id="2840907"/>
    <lineage>
        <taxon>Bacteria</taxon>
        <taxon>Bacillati</taxon>
        <taxon>Bacillota</taxon>
        <taxon>Clostridia</taxon>
        <taxon>Candidatus Pullichristensenella</taxon>
    </lineage>
</organism>
<gene>
    <name evidence="1" type="ORF">IAB02_01620</name>
</gene>
<comment type="caution">
    <text evidence="1">The sequence shown here is derived from an EMBL/GenBank/DDBJ whole genome shotgun (WGS) entry which is preliminary data.</text>
</comment>
<sequence length="206" mass="22796">MKILSVNDPAFRPYGRVVEGFDTAELEKAMLETPQPDSVLYEASVPALEALPIFAEFRDKLYGGMPIQVGFCNGDNHKLNCVEYHRDSEFNLACTDMIVLVGRQQDIKPDSFRYDTGKIEAFLVPKGTLIEFYATTLHYAPVSATGKFRCVVVLPRGTNAPLPFAKVSEGEARLLTHQNKWLIAHPEADEAKDGAHVGLVGENITL</sequence>
<accession>A0A9D1LAC7</accession>
<dbReference type="Proteomes" id="UP000824072">
    <property type="component" value="Unassembled WGS sequence"/>
</dbReference>
<dbReference type="SUPFAM" id="SSF51182">
    <property type="entry name" value="RmlC-like cupins"/>
    <property type="match status" value="1"/>
</dbReference>
<proteinExistence type="predicted"/>
<reference evidence="1" key="2">
    <citation type="journal article" date="2021" name="PeerJ">
        <title>Extensive microbial diversity within the chicken gut microbiome revealed by metagenomics and culture.</title>
        <authorList>
            <person name="Gilroy R."/>
            <person name="Ravi A."/>
            <person name="Getino M."/>
            <person name="Pursley I."/>
            <person name="Horton D.L."/>
            <person name="Alikhan N.F."/>
            <person name="Baker D."/>
            <person name="Gharbi K."/>
            <person name="Hall N."/>
            <person name="Watson M."/>
            <person name="Adriaenssens E.M."/>
            <person name="Foster-Nyarko E."/>
            <person name="Jarju S."/>
            <person name="Secka A."/>
            <person name="Antonio M."/>
            <person name="Oren A."/>
            <person name="Chaudhuri R.R."/>
            <person name="La Ragione R."/>
            <person name="Hildebrand F."/>
            <person name="Pallen M.J."/>
        </authorList>
    </citation>
    <scope>NUCLEOTIDE SEQUENCE</scope>
    <source>
        <strain evidence="1">ChiHcec3-11533</strain>
    </source>
</reference>
<reference evidence="1" key="1">
    <citation type="submission" date="2020-10" db="EMBL/GenBank/DDBJ databases">
        <authorList>
            <person name="Gilroy R."/>
        </authorList>
    </citation>
    <scope>NUCLEOTIDE SEQUENCE</scope>
    <source>
        <strain evidence="1">ChiHcec3-11533</strain>
    </source>
</reference>
<dbReference type="Pfam" id="PF16161">
    <property type="entry name" value="DUF4867"/>
    <property type="match status" value="1"/>
</dbReference>